<keyword evidence="4 9" id="KW-0808">Transferase</keyword>
<keyword evidence="3 9" id="KW-1003">Cell membrane</keyword>
<evidence type="ECO:0000256" key="6">
    <source>
        <dbReference type="ARBA" id="ARBA00022989"/>
    </source>
</evidence>
<dbReference type="Pfam" id="PF00795">
    <property type="entry name" value="CN_hydrolase"/>
    <property type="match status" value="1"/>
</dbReference>
<evidence type="ECO:0000256" key="1">
    <source>
        <dbReference type="ARBA" id="ARBA00004651"/>
    </source>
</evidence>
<keyword evidence="7 9" id="KW-0472">Membrane</keyword>
<feature type="transmembrane region" description="Helical" evidence="9">
    <location>
        <begin position="57"/>
        <end position="75"/>
    </location>
</feature>
<dbReference type="EMBL" id="SHBO01000005">
    <property type="protein sequence ID" value="RZO08244.1"/>
    <property type="molecule type" value="Genomic_DNA"/>
</dbReference>
<dbReference type="Proteomes" id="UP000318148">
    <property type="component" value="Unassembled WGS sequence"/>
</dbReference>
<feature type="transmembrane region" description="Helical" evidence="9">
    <location>
        <begin position="189"/>
        <end position="207"/>
    </location>
</feature>
<comment type="similarity">
    <text evidence="2 9">Belongs to the CN hydrolase family. Apolipoprotein N-acyltransferase subfamily.</text>
</comment>
<dbReference type="EC" id="2.3.1.269" evidence="9"/>
<dbReference type="GO" id="GO:0042158">
    <property type="term" value="P:lipoprotein biosynthetic process"/>
    <property type="evidence" value="ECO:0007669"/>
    <property type="project" value="UniProtKB-UniRule"/>
</dbReference>
<organism evidence="11 12">
    <name type="scientific">SAR92 clade bacterium</name>
    <dbReference type="NCBI Taxonomy" id="2315479"/>
    <lineage>
        <taxon>Bacteria</taxon>
        <taxon>Pseudomonadati</taxon>
        <taxon>Pseudomonadota</taxon>
        <taxon>Gammaproteobacteria</taxon>
        <taxon>Cellvibrionales</taxon>
        <taxon>Porticoccaceae</taxon>
        <taxon>SAR92 clade</taxon>
    </lineage>
</organism>
<dbReference type="NCBIfam" id="TIGR00546">
    <property type="entry name" value="lnt"/>
    <property type="match status" value="1"/>
</dbReference>
<dbReference type="AlphaFoldDB" id="A0A520LNS5"/>
<proteinExistence type="inferred from homology"/>
<comment type="catalytic activity">
    <reaction evidence="9">
        <text>N-terminal S-1,2-diacyl-sn-glyceryl-L-cysteinyl-[lipoprotein] + a glycerophospholipid = N-acyl-S-1,2-diacyl-sn-glyceryl-L-cysteinyl-[lipoprotein] + a 2-acyl-sn-glycero-3-phospholipid + H(+)</text>
        <dbReference type="Rhea" id="RHEA:48228"/>
        <dbReference type="Rhea" id="RHEA-COMP:14681"/>
        <dbReference type="Rhea" id="RHEA-COMP:14684"/>
        <dbReference type="ChEBI" id="CHEBI:15378"/>
        <dbReference type="ChEBI" id="CHEBI:136912"/>
        <dbReference type="ChEBI" id="CHEBI:140656"/>
        <dbReference type="ChEBI" id="CHEBI:140657"/>
        <dbReference type="ChEBI" id="CHEBI:140660"/>
        <dbReference type="EC" id="2.3.1.269"/>
    </reaction>
</comment>
<comment type="pathway">
    <text evidence="9">Protein modification; lipoprotein biosynthesis (N-acyl transfer).</text>
</comment>
<feature type="transmembrane region" description="Helical" evidence="9">
    <location>
        <begin position="81"/>
        <end position="108"/>
    </location>
</feature>
<dbReference type="SUPFAM" id="SSF56317">
    <property type="entry name" value="Carbon-nitrogen hydrolase"/>
    <property type="match status" value="1"/>
</dbReference>
<comment type="caution">
    <text evidence="11">The sequence shown here is derived from an EMBL/GenBank/DDBJ whole genome shotgun (WGS) entry which is preliminary data.</text>
</comment>
<evidence type="ECO:0000256" key="9">
    <source>
        <dbReference type="HAMAP-Rule" id="MF_01148"/>
    </source>
</evidence>
<evidence type="ECO:0000256" key="4">
    <source>
        <dbReference type="ARBA" id="ARBA00022679"/>
    </source>
</evidence>
<dbReference type="InterPro" id="IPR036526">
    <property type="entry name" value="C-N_Hydrolase_sf"/>
</dbReference>
<feature type="transmembrane region" description="Helical" evidence="9">
    <location>
        <begin position="28"/>
        <end position="45"/>
    </location>
</feature>
<dbReference type="InterPro" id="IPR004563">
    <property type="entry name" value="Apolipo_AcylTrfase"/>
</dbReference>
<feature type="transmembrane region" description="Helical" evidence="9">
    <location>
        <begin position="120"/>
        <end position="144"/>
    </location>
</feature>
<accession>A0A520LNS5</accession>
<evidence type="ECO:0000259" key="10">
    <source>
        <dbReference type="PROSITE" id="PS50263"/>
    </source>
</evidence>
<keyword evidence="6 9" id="KW-1133">Transmembrane helix</keyword>
<evidence type="ECO:0000256" key="7">
    <source>
        <dbReference type="ARBA" id="ARBA00023136"/>
    </source>
</evidence>
<name>A0A520LNS5_9GAMM</name>
<keyword evidence="8 9" id="KW-0012">Acyltransferase</keyword>
<evidence type="ECO:0000256" key="3">
    <source>
        <dbReference type="ARBA" id="ARBA00022475"/>
    </source>
</evidence>
<comment type="function">
    <text evidence="9">Catalyzes the phospholipid dependent N-acylation of the N-terminal cysteine of apolipoprotein, the last step in lipoprotein maturation.</text>
</comment>
<evidence type="ECO:0000256" key="8">
    <source>
        <dbReference type="ARBA" id="ARBA00023315"/>
    </source>
</evidence>
<feature type="transmembrane region" description="Helical" evidence="9">
    <location>
        <begin position="156"/>
        <end position="177"/>
    </location>
</feature>
<dbReference type="GO" id="GO:0016410">
    <property type="term" value="F:N-acyltransferase activity"/>
    <property type="evidence" value="ECO:0007669"/>
    <property type="project" value="UniProtKB-UniRule"/>
</dbReference>
<evidence type="ECO:0000313" key="11">
    <source>
        <dbReference type="EMBL" id="RZO08244.1"/>
    </source>
</evidence>
<gene>
    <name evidence="9 11" type="primary">lnt</name>
    <name evidence="11" type="ORF">EVB02_00750</name>
</gene>
<dbReference type="InterPro" id="IPR045378">
    <property type="entry name" value="LNT_N"/>
</dbReference>
<comment type="subcellular location">
    <subcellularLocation>
        <location evidence="1 9">Cell membrane</location>
        <topology evidence="1 9">Multi-pass membrane protein</topology>
    </subcellularLocation>
</comment>
<evidence type="ECO:0000313" key="12">
    <source>
        <dbReference type="Proteomes" id="UP000318148"/>
    </source>
</evidence>
<dbReference type="Gene3D" id="3.60.110.10">
    <property type="entry name" value="Carbon-nitrogen hydrolase"/>
    <property type="match status" value="1"/>
</dbReference>
<dbReference type="GO" id="GO:0005886">
    <property type="term" value="C:plasma membrane"/>
    <property type="evidence" value="ECO:0007669"/>
    <property type="project" value="UniProtKB-SubCell"/>
</dbReference>
<protein>
    <recommendedName>
        <fullName evidence="9">Apolipoprotein N-acyltransferase</fullName>
        <shortName evidence="9">ALP N-acyltransferase</shortName>
        <ecNumber evidence="9">2.3.1.269</ecNumber>
    </recommendedName>
</protein>
<sequence>MKNSSPFHWLTILISGALYPLGMAPFNFWPAVLISLTVLFTSLKTTHSAKQNFTKSLVFGFGIFISGASWIYVSIHEYGFLAAPIAAFATVLFCLFMSILFASTFLLFSFMPNKQASYLFGLPSIFILSECFRSWAFTGFPWLYAGYSHTDTWLNGWAPVGGVVLLSYLLALISSFSAQIWRERQNKSLKVNFLLLVLLISLGGFFLQQVKWSSSNGEMIDVVIIQPNINQNDKWSSDKRTQILKQLKDQTVPYLGKDLIIWPEATLPNIPQNLSSFLADMATALELSQTALLTGAITYDSNTGEYFNSVISIEDMTSKYDKFHLVPFGEYVPLENFLRGLIKFFDLPMSSISSGKDKKLFFNVSKNKISPNICYEVVYANSVARNSRGSNIILTVSNDAWFGKSIGPKQHMQMARMRAIENSKPLLRATNNGISGLVSHKGVLTSMAPQFTRSELVVSVAGHVGETPFSRLQSTPILIISIITCVILLWQKLKLRSHQ</sequence>
<dbReference type="PROSITE" id="PS50263">
    <property type="entry name" value="CN_HYDROLASE"/>
    <property type="match status" value="1"/>
</dbReference>
<dbReference type="CDD" id="cd07571">
    <property type="entry name" value="ALP_N-acyl_transferase"/>
    <property type="match status" value="1"/>
</dbReference>
<dbReference type="Pfam" id="PF20154">
    <property type="entry name" value="LNT_N"/>
    <property type="match status" value="1"/>
</dbReference>
<reference evidence="11 12" key="1">
    <citation type="submission" date="2019-02" db="EMBL/GenBank/DDBJ databases">
        <title>Prokaryotic population dynamics and viral predation in marine succession experiment using metagenomics: the confinement effect.</title>
        <authorList>
            <person name="Haro-Moreno J.M."/>
            <person name="Rodriguez-Valera F."/>
            <person name="Lopez-Perez M."/>
        </authorList>
    </citation>
    <scope>NUCLEOTIDE SEQUENCE [LARGE SCALE GENOMIC DNA]</scope>
    <source>
        <strain evidence="11">MED-G169</strain>
    </source>
</reference>
<feature type="domain" description="CN hydrolase" evidence="10">
    <location>
        <begin position="225"/>
        <end position="462"/>
    </location>
</feature>
<dbReference type="InterPro" id="IPR003010">
    <property type="entry name" value="C-N_Hydrolase"/>
</dbReference>
<keyword evidence="11" id="KW-0449">Lipoprotein</keyword>
<dbReference type="PANTHER" id="PTHR38686:SF1">
    <property type="entry name" value="APOLIPOPROTEIN N-ACYLTRANSFERASE"/>
    <property type="match status" value="1"/>
</dbReference>
<dbReference type="UniPathway" id="UPA00666"/>
<feature type="transmembrane region" description="Helical" evidence="9">
    <location>
        <begin position="472"/>
        <end position="490"/>
    </location>
</feature>
<dbReference type="PANTHER" id="PTHR38686">
    <property type="entry name" value="APOLIPOPROTEIN N-ACYLTRANSFERASE"/>
    <property type="match status" value="1"/>
</dbReference>
<keyword evidence="5 9" id="KW-0812">Transmembrane</keyword>
<dbReference type="HAMAP" id="MF_01148">
    <property type="entry name" value="Lnt"/>
    <property type="match status" value="1"/>
</dbReference>
<evidence type="ECO:0000256" key="5">
    <source>
        <dbReference type="ARBA" id="ARBA00022692"/>
    </source>
</evidence>
<evidence type="ECO:0000256" key="2">
    <source>
        <dbReference type="ARBA" id="ARBA00010065"/>
    </source>
</evidence>